<dbReference type="Gene3D" id="2.60.120.10">
    <property type="entry name" value="Jelly Rolls"/>
    <property type="match status" value="2"/>
</dbReference>
<dbReference type="InterPro" id="IPR051804">
    <property type="entry name" value="Carb_Metab_Reg_Kinase/Isom"/>
</dbReference>
<organism evidence="12 13">
    <name type="scientific">Clostridium omnivorum</name>
    <dbReference type="NCBI Taxonomy" id="1604902"/>
    <lineage>
        <taxon>Bacteria</taxon>
        <taxon>Bacillati</taxon>
        <taxon>Bacillota</taxon>
        <taxon>Clostridia</taxon>
        <taxon>Eubacteriales</taxon>
        <taxon>Clostridiaceae</taxon>
        <taxon>Clostridium</taxon>
    </lineage>
</organism>
<keyword evidence="5" id="KW-0479">Metal-binding</keyword>
<evidence type="ECO:0000313" key="13">
    <source>
        <dbReference type="Proteomes" id="UP001208567"/>
    </source>
</evidence>
<protein>
    <recommendedName>
        <fullName evidence="4">mannose-6-phosphate isomerase</fullName>
        <ecNumber evidence="4">5.3.1.8</ecNumber>
    </recommendedName>
    <alternativeName>
        <fullName evidence="8">Phosphohexomutase</fullName>
    </alternativeName>
    <alternativeName>
        <fullName evidence="9">Phosphomannose isomerase</fullName>
    </alternativeName>
</protein>
<evidence type="ECO:0000256" key="3">
    <source>
        <dbReference type="ARBA" id="ARBA00010772"/>
    </source>
</evidence>
<dbReference type="InterPro" id="IPR014710">
    <property type="entry name" value="RmlC-like_jellyroll"/>
</dbReference>
<evidence type="ECO:0000256" key="2">
    <source>
        <dbReference type="ARBA" id="ARBA00001947"/>
    </source>
</evidence>
<gene>
    <name evidence="12" type="primary">yvyI</name>
    <name evidence="12" type="ORF">bsdE14_26450</name>
</gene>
<keyword evidence="6" id="KW-0862">Zinc</keyword>
<sequence length="312" mass="35698">MSSIIKLKPVFKERIWGGTRLRDYFGYDIPSENTGECWAISALSSGDCEIEDGEFKGKTLSWLYKNHRELFGGIENPEFPLLVKLIDAADNLSIQVHPDDKYAREVEKQQFGKTEAWYIIEADEDTVLEIGHNANSKEELHDMIENKKFQKLLNYKPIKAGDFFYIPSGTVHAICKDTLIYEIQQSSDITYRLYDYDRLDKKTDKPRELHTSKSIDVITVPQKIDTTAIPTVEADEGHQKIVYIENEYFSTYKYDVKDKVKLLNESFLLCTVMEGSGSIGDKEIKKGDNFIVPAECKDMLVVGNISIMISTM</sequence>
<comment type="cofactor">
    <cofactor evidence="2">
        <name>Zn(2+)</name>
        <dbReference type="ChEBI" id="CHEBI:29105"/>
    </cofactor>
</comment>
<dbReference type="PANTHER" id="PTHR42742:SF3">
    <property type="entry name" value="FRUCTOKINASE"/>
    <property type="match status" value="1"/>
</dbReference>
<evidence type="ECO:0000256" key="4">
    <source>
        <dbReference type="ARBA" id="ARBA00011956"/>
    </source>
</evidence>
<dbReference type="InterPro" id="IPR046457">
    <property type="entry name" value="PMI_typeI_cat"/>
</dbReference>
<dbReference type="Proteomes" id="UP001208567">
    <property type="component" value="Unassembled WGS sequence"/>
</dbReference>
<evidence type="ECO:0000256" key="5">
    <source>
        <dbReference type="ARBA" id="ARBA00022723"/>
    </source>
</evidence>
<dbReference type="EC" id="5.3.1.8" evidence="4"/>
<dbReference type="RefSeq" id="WP_264850512.1">
    <property type="nucleotide sequence ID" value="NZ_BRXR01000001.1"/>
</dbReference>
<evidence type="ECO:0000313" key="12">
    <source>
        <dbReference type="EMBL" id="GLC31235.1"/>
    </source>
</evidence>
<dbReference type="EMBL" id="BRXR01000001">
    <property type="protein sequence ID" value="GLC31235.1"/>
    <property type="molecule type" value="Genomic_DNA"/>
</dbReference>
<dbReference type="InterPro" id="IPR049071">
    <property type="entry name" value="MPI_cupin_dom"/>
</dbReference>
<dbReference type="NCBIfam" id="TIGR00218">
    <property type="entry name" value="manA"/>
    <property type="match status" value="1"/>
</dbReference>
<evidence type="ECO:0000256" key="9">
    <source>
        <dbReference type="ARBA" id="ARBA00030762"/>
    </source>
</evidence>
<proteinExistence type="inferred from homology"/>
<keyword evidence="13" id="KW-1185">Reference proteome</keyword>
<evidence type="ECO:0000256" key="1">
    <source>
        <dbReference type="ARBA" id="ARBA00000757"/>
    </source>
</evidence>
<dbReference type="InterPro" id="IPR014628">
    <property type="entry name" value="Man6P_isomerase_Firm_short"/>
</dbReference>
<dbReference type="InterPro" id="IPR001250">
    <property type="entry name" value="Man6P_Isoase-1"/>
</dbReference>
<dbReference type="CDD" id="cd07010">
    <property type="entry name" value="cupin_PMI_type_I_N_bac"/>
    <property type="match status" value="1"/>
</dbReference>
<feature type="domain" description="Phosphomannose isomerase type I catalytic" evidence="10">
    <location>
        <begin position="4"/>
        <end position="109"/>
    </location>
</feature>
<dbReference type="PANTHER" id="PTHR42742">
    <property type="entry name" value="TRANSCRIPTIONAL REPRESSOR MPRA"/>
    <property type="match status" value="1"/>
</dbReference>
<comment type="caution">
    <text evidence="12">The sequence shown here is derived from an EMBL/GenBank/DDBJ whole genome shotgun (WGS) entry which is preliminary data.</text>
</comment>
<dbReference type="SUPFAM" id="SSF51182">
    <property type="entry name" value="RmlC-like cupins"/>
    <property type="match status" value="1"/>
</dbReference>
<name>A0ABQ5N7T2_9CLOT</name>
<comment type="catalytic activity">
    <reaction evidence="1">
        <text>D-mannose 6-phosphate = D-fructose 6-phosphate</text>
        <dbReference type="Rhea" id="RHEA:12356"/>
        <dbReference type="ChEBI" id="CHEBI:58735"/>
        <dbReference type="ChEBI" id="CHEBI:61527"/>
        <dbReference type="EC" id="5.3.1.8"/>
    </reaction>
</comment>
<evidence type="ECO:0000259" key="11">
    <source>
        <dbReference type="Pfam" id="PF21621"/>
    </source>
</evidence>
<comment type="similarity">
    <text evidence="3">Belongs to the mannose-6-phosphate isomerase type 1 family.</text>
</comment>
<dbReference type="Pfam" id="PF20511">
    <property type="entry name" value="PMI_typeI_cat"/>
    <property type="match status" value="1"/>
</dbReference>
<reference evidence="12 13" key="1">
    <citation type="journal article" date="2024" name="Int. J. Syst. Evol. Microbiol.">
        <title>Clostridium omnivorum sp. nov., isolated from anoxic soil under the treatment of reductive soil disinfestation.</title>
        <authorList>
            <person name="Ueki A."/>
            <person name="Tonouchi A."/>
            <person name="Kaku N."/>
            <person name="Honma S."/>
            <person name="Ueki K."/>
        </authorList>
    </citation>
    <scope>NUCLEOTIDE SEQUENCE [LARGE SCALE GENOMIC DNA]</scope>
    <source>
        <strain evidence="12 13">E14</strain>
    </source>
</reference>
<evidence type="ECO:0000259" key="10">
    <source>
        <dbReference type="Pfam" id="PF20511"/>
    </source>
</evidence>
<dbReference type="InterPro" id="IPR011051">
    <property type="entry name" value="RmlC_Cupin_sf"/>
</dbReference>
<dbReference type="PIRSF" id="PIRSF036894">
    <property type="entry name" value="PMI_Firm_short"/>
    <property type="match status" value="1"/>
</dbReference>
<evidence type="ECO:0000256" key="7">
    <source>
        <dbReference type="ARBA" id="ARBA00023235"/>
    </source>
</evidence>
<feature type="domain" description="Mannose-6-phosphate isomerase cupin" evidence="11">
    <location>
        <begin position="242"/>
        <end position="311"/>
    </location>
</feature>
<evidence type="ECO:0000256" key="6">
    <source>
        <dbReference type="ARBA" id="ARBA00022833"/>
    </source>
</evidence>
<dbReference type="Pfam" id="PF21621">
    <property type="entry name" value="MPI_cupin_dom"/>
    <property type="match status" value="1"/>
</dbReference>
<evidence type="ECO:0000256" key="8">
    <source>
        <dbReference type="ARBA" id="ARBA00029741"/>
    </source>
</evidence>
<keyword evidence="7 12" id="KW-0413">Isomerase</keyword>
<accession>A0ABQ5N7T2</accession>
<dbReference type="GO" id="GO:0016853">
    <property type="term" value="F:isomerase activity"/>
    <property type="evidence" value="ECO:0007669"/>
    <property type="project" value="UniProtKB-KW"/>
</dbReference>